<dbReference type="AlphaFoldDB" id="A0A919R2D2"/>
<evidence type="ECO:0000313" key="3">
    <source>
        <dbReference type="Proteomes" id="UP000655287"/>
    </source>
</evidence>
<gene>
    <name evidence="2" type="ORF">Sru01_33740</name>
</gene>
<sequence length="117" mass="12300">MHTMKTRPGRAAWCRVPGSGPGDGRIIPSARAATTAVRDDDPALPARVVAWEGDGAVPEVSRSAAGGPPRPEPPAERRAARPGHRTCLVTVGGLLGRWAVAAGCAGPPFRRRCGWYR</sequence>
<protein>
    <submittedName>
        <fullName evidence="2">Uncharacterized protein</fullName>
    </submittedName>
</protein>
<dbReference type="Proteomes" id="UP000655287">
    <property type="component" value="Unassembled WGS sequence"/>
</dbReference>
<dbReference type="EMBL" id="BOOU01000048">
    <property type="protein sequence ID" value="GII78392.1"/>
    <property type="molecule type" value="Genomic_DNA"/>
</dbReference>
<evidence type="ECO:0000256" key="1">
    <source>
        <dbReference type="SAM" id="MobiDB-lite"/>
    </source>
</evidence>
<evidence type="ECO:0000313" key="2">
    <source>
        <dbReference type="EMBL" id="GII78392.1"/>
    </source>
</evidence>
<organism evidence="2 3">
    <name type="scientific">Sphaerisporangium rufum</name>
    <dbReference type="NCBI Taxonomy" id="1381558"/>
    <lineage>
        <taxon>Bacteria</taxon>
        <taxon>Bacillati</taxon>
        <taxon>Actinomycetota</taxon>
        <taxon>Actinomycetes</taxon>
        <taxon>Streptosporangiales</taxon>
        <taxon>Streptosporangiaceae</taxon>
        <taxon>Sphaerisporangium</taxon>
    </lineage>
</organism>
<feature type="region of interest" description="Disordered" evidence="1">
    <location>
        <begin position="1"/>
        <end position="20"/>
    </location>
</feature>
<keyword evidence="3" id="KW-1185">Reference proteome</keyword>
<name>A0A919R2D2_9ACTN</name>
<feature type="region of interest" description="Disordered" evidence="1">
    <location>
        <begin position="55"/>
        <end position="83"/>
    </location>
</feature>
<proteinExistence type="predicted"/>
<comment type="caution">
    <text evidence="2">The sequence shown here is derived from an EMBL/GenBank/DDBJ whole genome shotgun (WGS) entry which is preliminary data.</text>
</comment>
<accession>A0A919R2D2</accession>
<reference evidence="2" key="1">
    <citation type="submission" date="2021-01" db="EMBL/GenBank/DDBJ databases">
        <title>Whole genome shotgun sequence of Sphaerisporangium rufum NBRC 109079.</title>
        <authorList>
            <person name="Komaki H."/>
            <person name="Tamura T."/>
        </authorList>
    </citation>
    <scope>NUCLEOTIDE SEQUENCE</scope>
    <source>
        <strain evidence="2">NBRC 109079</strain>
    </source>
</reference>